<dbReference type="EMBL" id="BPQB01000093">
    <property type="protein sequence ID" value="GJE98716.1"/>
    <property type="molecule type" value="Genomic_DNA"/>
</dbReference>
<evidence type="ECO:0000313" key="2">
    <source>
        <dbReference type="EMBL" id="GJE98716.1"/>
    </source>
</evidence>
<comment type="caution">
    <text evidence="2">The sequence shown here is derived from an EMBL/GenBank/DDBJ whole genome shotgun (WGS) entry which is preliminary data.</text>
</comment>
<dbReference type="AlphaFoldDB" id="A0A9P3GPX8"/>
<proteinExistence type="predicted"/>
<dbReference type="Proteomes" id="UP000703269">
    <property type="component" value="Unassembled WGS sequence"/>
</dbReference>
<reference evidence="2 3" key="1">
    <citation type="submission" date="2021-08" db="EMBL/GenBank/DDBJ databases">
        <title>Draft Genome Sequence of Phanerochaete sordida strain YK-624.</title>
        <authorList>
            <person name="Mori T."/>
            <person name="Dohra H."/>
            <person name="Suzuki T."/>
            <person name="Kawagishi H."/>
            <person name="Hirai H."/>
        </authorList>
    </citation>
    <scope>NUCLEOTIDE SEQUENCE [LARGE SCALE GENOMIC DNA]</scope>
    <source>
        <strain evidence="2 3">YK-624</strain>
    </source>
</reference>
<protein>
    <submittedName>
        <fullName evidence="2">Uncharacterized protein</fullName>
    </submittedName>
</protein>
<gene>
    <name evidence="2" type="ORF">PsYK624_149510</name>
</gene>
<keyword evidence="1" id="KW-0732">Signal</keyword>
<feature type="chain" id="PRO_5040430014" evidence="1">
    <location>
        <begin position="19"/>
        <end position="270"/>
    </location>
</feature>
<accession>A0A9P3GPX8</accession>
<dbReference type="OrthoDB" id="3014872at2759"/>
<feature type="signal peptide" evidence="1">
    <location>
        <begin position="1"/>
        <end position="18"/>
    </location>
</feature>
<evidence type="ECO:0000313" key="3">
    <source>
        <dbReference type="Proteomes" id="UP000703269"/>
    </source>
</evidence>
<sequence length="270" mass="28160">MIFSAAATFLALSVAAIAAPISPAQTVALHHRAEYDGIEICGVQGRENGLDKKCLLNPLQFYIENGQFKSSTKAGPKIDETAQCDHSLELQVLARSLENYGACRALNAIVSAAGLTGNGGSEFKKTVMLPLLQAINDQSNAVWLPQSVNSVKGAVVKSALGNGGDTDASPATLANVKTYFADPRIHTKTVALAAQLDTLTGQMLTAAAAAGNRALDANTKLGSGRGASAKKTAQERIAAAVTTWQDAFTAHHDGVASEWQIVMDHVAAHP</sequence>
<keyword evidence="3" id="KW-1185">Reference proteome</keyword>
<organism evidence="2 3">
    <name type="scientific">Phanerochaete sordida</name>
    <dbReference type="NCBI Taxonomy" id="48140"/>
    <lineage>
        <taxon>Eukaryota</taxon>
        <taxon>Fungi</taxon>
        <taxon>Dikarya</taxon>
        <taxon>Basidiomycota</taxon>
        <taxon>Agaricomycotina</taxon>
        <taxon>Agaricomycetes</taxon>
        <taxon>Polyporales</taxon>
        <taxon>Phanerochaetaceae</taxon>
        <taxon>Phanerochaete</taxon>
    </lineage>
</organism>
<name>A0A9P3GPX8_9APHY</name>
<evidence type="ECO:0000256" key="1">
    <source>
        <dbReference type="SAM" id="SignalP"/>
    </source>
</evidence>